<keyword evidence="1" id="KW-0238">DNA-binding</keyword>
<protein>
    <submittedName>
        <fullName evidence="1">DNA-binding protein</fullName>
    </submittedName>
</protein>
<dbReference type="EMBL" id="PP467602">
    <property type="protein sequence ID" value="WYC14522.1"/>
    <property type="molecule type" value="Genomic_DNA"/>
</dbReference>
<sequence>MSWKDRKTRIDVYIDKKLAERLFNYVKKTNPRLFGGLTKAVEEAIEEFLEKRGA</sequence>
<accession>A0AAU6PXD5</accession>
<organism evidence="1">
    <name type="scientific">Ligamenvirales sp</name>
    <dbReference type="NCBI Taxonomy" id="2832923"/>
    <lineage>
        <taxon>Viruses</taxon>
        <taxon>Adnaviria</taxon>
        <taxon>Zilligvirae</taxon>
        <taxon>Taleaviricota</taxon>
        <taxon>Tokiviricetes</taxon>
        <taxon>Ligamenvirales</taxon>
    </lineage>
</organism>
<evidence type="ECO:0000313" key="1">
    <source>
        <dbReference type="EMBL" id="WYC14522.1"/>
    </source>
</evidence>
<reference evidence="1" key="1">
    <citation type="journal article" date="2023" name="ISME Commun">
        <title>Diversity of Bathyarchaeia viruses in metagenomes and virus-encoded CRISPR system components.</title>
        <authorList>
            <person name="Duan C."/>
            <person name="Liu Y."/>
            <person name="Liu Y."/>
            <person name="Liu L."/>
            <person name="Cai M."/>
            <person name="Zhang R."/>
            <person name="Zeng Q."/>
            <person name="Koonin E.V."/>
            <person name="Krupovic M."/>
            <person name="Li M."/>
        </authorList>
    </citation>
    <scope>NUCLEOTIDE SEQUENCE</scope>
    <source>
        <strain evidence="1">Chiyou-1</strain>
    </source>
</reference>
<name>A0AAU6PXD5_9VIRU</name>
<dbReference type="GO" id="GO:0003677">
    <property type="term" value="F:DNA binding"/>
    <property type="evidence" value="ECO:0007669"/>
    <property type="project" value="UniProtKB-KW"/>
</dbReference>
<reference evidence="1" key="2">
    <citation type="submission" date="2024-03" db="EMBL/GenBank/DDBJ databases">
        <authorList>
            <person name="Roux S."/>
            <person name="Duan C."/>
        </authorList>
    </citation>
    <scope>NUCLEOTIDE SEQUENCE</scope>
    <source>
        <strain evidence="1">Chiyou-1</strain>
    </source>
</reference>
<proteinExistence type="predicted"/>